<accession>A0A1I3VEH3</accession>
<dbReference type="RefSeq" id="WP_149757723.1">
    <property type="nucleotide sequence ID" value="NZ_BSPE01000002.1"/>
</dbReference>
<sequence length="66" mass="7391">MAARIEAGDEVLLRLEVVRVDPSESTITVVFGNGIRVTMRDDSKHLVEVIKQAKPRGRKAIFDKLD</sequence>
<name>A0A1I3VEH3_9HYPH</name>
<evidence type="ECO:0000313" key="1">
    <source>
        <dbReference type="EMBL" id="SFJ93665.1"/>
    </source>
</evidence>
<organism evidence="1 2">
    <name type="scientific">Neomesorhizobium albiziae</name>
    <dbReference type="NCBI Taxonomy" id="335020"/>
    <lineage>
        <taxon>Bacteria</taxon>
        <taxon>Pseudomonadati</taxon>
        <taxon>Pseudomonadota</taxon>
        <taxon>Alphaproteobacteria</taxon>
        <taxon>Hyphomicrobiales</taxon>
        <taxon>Phyllobacteriaceae</taxon>
        <taxon>Neomesorhizobium</taxon>
    </lineage>
</organism>
<keyword evidence="2" id="KW-1185">Reference proteome</keyword>
<proteinExistence type="predicted"/>
<gene>
    <name evidence="1" type="ORF">SAMN04488498_101398</name>
</gene>
<dbReference type="EMBL" id="FOSL01000001">
    <property type="protein sequence ID" value="SFJ93665.1"/>
    <property type="molecule type" value="Genomic_DNA"/>
</dbReference>
<protein>
    <submittedName>
        <fullName evidence="1">Uncharacterized protein</fullName>
    </submittedName>
</protein>
<reference evidence="1 2" key="1">
    <citation type="submission" date="2016-10" db="EMBL/GenBank/DDBJ databases">
        <authorList>
            <person name="Varghese N."/>
            <person name="Submissions S."/>
        </authorList>
    </citation>
    <scope>NUCLEOTIDE SEQUENCE [LARGE SCALE GENOMIC DNA]</scope>
    <source>
        <strain evidence="1 2">DSM 21822</strain>
    </source>
</reference>
<evidence type="ECO:0000313" key="2">
    <source>
        <dbReference type="Proteomes" id="UP000323300"/>
    </source>
</evidence>
<dbReference type="AlphaFoldDB" id="A0A1I3VEH3"/>
<dbReference type="Proteomes" id="UP000323300">
    <property type="component" value="Unassembled WGS sequence"/>
</dbReference>